<reference evidence="2" key="1">
    <citation type="submission" date="2021-02" db="EMBL/GenBank/DDBJ databases">
        <authorList>
            <person name="Nowell W R."/>
        </authorList>
    </citation>
    <scope>NUCLEOTIDE SEQUENCE</scope>
</reference>
<dbReference type="Proteomes" id="UP000663836">
    <property type="component" value="Unassembled WGS sequence"/>
</dbReference>
<organism evidence="2 3">
    <name type="scientific">Rotaria sordida</name>
    <dbReference type="NCBI Taxonomy" id="392033"/>
    <lineage>
        <taxon>Eukaryota</taxon>
        <taxon>Metazoa</taxon>
        <taxon>Spiralia</taxon>
        <taxon>Gnathifera</taxon>
        <taxon>Rotifera</taxon>
        <taxon>Eurotatoria</taxon>
        <taxon>Bdelloidea</taxon>
        <taxon>Philodinida</taxon>
        <taxon>Philodinidae</taxon>
        <taxon>Rotaria</taxon>
    </lineage>
</organism>
<evidence type="ECO:0000313" key="2">
    <source>
        <dbReference type="EMBL" id="CAF4207452.1"/>
    </source>
</evidence>
<accession>A0A820CF10</accession>
<feature type="non-terminal residue" evidence="2">
    <location>
        <position position="185"/>
    </location>
</feature>
<comment type="caution">
    <text evidence="2">The sequence shown here is derived from an EMBL/GenBank/DDBJ whole genome shotgun (WGS) entry which is preliminary data.</text>
</comment>
<dbReference type="Pfam" id="PF03184">
    <property type="entry name" value="DDE_1"/>
    <property type="match status" value="1"/>
</dbReference>
<feature type="domain" description="DDE-1" evidence="1">
    <location>
        <begin position="35"/>
        <end position="170"/>
    </location>
</feature>
<dbReference type="EMBL" id="CAJOBD010015328">
    <property type="protein sequence ID" value="CAF4207452.1"/>
    <property type="molecule type" value="Genomic_DNA"/>
</dbReference>
<evidence type="ECO:0000259" key="1">
    <source>
        <dbReference type="Pfam" id="PF03184"/>
    </source>
</evidence>
<dbReference type="GO" id="GO:0003676">
    <property type="term" value="F:nucleic acid binding"/>
    <property type="evidence" value="ECO:0007669"/>
    <property type="project" value="InterPro"/>
</dbReference>
<name>A0A820CF10_9BILA</name>
<evidence type="ECO:0000313" key="3">
    <source>
        <dbReference type="Proteomes" id="UP000663836"/>
    </source>
</evidence>
<sequence length="185" mass="21537">MPIINMLGELVGPVFICLQEPKGRLGPRIQKSIYEAKNVHVTCSKFGKLTKSHIHYWAEEVLRPLVSDNCLLLLDSWSGQTDPNIYNEIFTGNIKCELLQIPPKTTGDIQPLDRYFFRQWKYFKQRICDRLAIDEIDIDITTRNNILKMHSLIHKQLTARKFSSMIKYSWYSSGYLLNDPGPFEN</sequence>
<gene>
    <name evidence="2" type="ORF">JBS370_LOCUS36826</name>
</gene>
<protein>
    <recommendedName>
        <fullName evidence="1">DDE-1 domain-containing protein</fullName>
    </recommendedName>
</protein>
<proteinExistence type="predicted"/>
<dbReference type="InterPro" id="IPR004875">
    <property type="entry name" value="DDE_SF_endonuclease_dom"/>
</dbReference>
<dbReference type="AlphaFoldDB" id="A0A820CF10"/>